<proteinExistence type="predicted"/>
<dbReference type="Proteomes" id="UP000316777">
    <property type="component" value="Segment"/>
</dbReference>
<dbReference type="RefSeq" id="YP_010059713.1">
    <property type="nucleotide sequence ID" value="NC_054727.1"/>
</dbReference>
<dbReference type="EMBL" id="MK937592">
    <property type="protein sequence ID" value="QDH91702.1"/>
    <property type="molecule type" value="Genomic_DNA"/>
</dbReference>
<evidence type="ECO:0000313" key="1">
    <source>
        <dbReference type="EMBL" id="QDH91702.1"/>
    </source>
</evidence>
<organism evidence="1 2">
    <name type="scientific">Mycobacterium phage Phrappuccino</name>
    <dbReference type="NCBI Taxonomy" id="2591223"/>
    <lineage>
        <taxon>Viruses</taxon>
        <taxon>Duplodnaviria</taxon>
        <taxon>Heunggongvirae</taxon>
        <taxon>Uroviricota</taxon>
        <taxon>Caudoviricetes</taxon>
        <taxon>Phrappuccinovirus</taxon>
        <taxon>Phrappuccinovirus phrappuccino</taxon>
        <taxon>Phreappuccinovirus Phrappuccino</taxon>
    </lineage>
</organism>
<reference evidence="1 2" key="1">
    <citation type="submission" date="2019-05" db="EMBL/GenBank/DDBJ databases">
        <authorList>
            <person name="Pope W.H."/>
            <person name="Garlena R.A."/>
            <person name="Russell D.A."/>
            <person name="Jacobs-Sera D."/>
            <person name="Hatfull G.F."/>
        </authorList>
    </citation>
    <scope>NUCLEOTIDE SEQUENCE [LARGE SCALE GENOMIC DNA]</scope>
</reference>
<keyword evidence="2" id="KW-1185">Reference proteome</keyword>
<dbReference type="KEGG" id="vg:64766948"/>
<name>A0A514DDL6_9CAUD</name>
<accession>A0A514DDL6</accession>
<gene>
    <name evidence="1" type="primary">24</name>
    <name evidence="1" type="ORF">SEA_PHRAPPUCCINO_24</name>
</gene>
<dbReference type="GeneID" id="64766948"/>
<evidence type="ECO:0000313" key="2">
    <source>
        <dbReference type="Proteomes" id="UP000316777"/>
    </source>
</evidence>
<sequence length="123" mass="13899">MITCGSALILYQLSTKVGSPSREWLYEYYSTSFTILYSGVIPRQQEVVMAIPRIPRLDTKDWKINGDSLIAWISDTEFFDISPSEQGHKLTVNHVGHAQSVFLGHYIRISEAQAAARQHIGDE</sequence>
<protein>
    <submittedName>
        <fullName evidence="1">Uncharacterized protein</fullName>
    </submittedName>
</protein>